<dbReference type="PROSITE" id="PS01229">
    <property type="entry name" value="COF_2"/>
    <property type="match status" value="1"/>
</dbReference>
<gene>
    <name evidence="1" type="ORF">SAMN04488506_1573</name>
</gene>
<dbReference type="PANTHER" id="PTHR10000:SF25">
    <property type="entry name" value="PHOSPHATASE YKRA-RELATED"/>
    <property type="match status" value="1"/>
</dbReference>
<evidence type="ECO:0000313" key="2">
    <source>
        <dbReference type="Proteomes" id="UP000199136"/>
    </source>
</evidence>
<dbReference type="GO" id="GO:0005829">
    <property type="term" value="C:cytosol"/>
    <property type="evidence" value="ECO:0007669"/>
    <property type="project" value="TreeGrafter"/>
</dbReference>
<proteinExistence type="predicted"/>
<dbReference type="EMBL" id="FOXW01000005">
    <property type="protein sequence ID" value="SFQ34499.1"/>
    <property type="molecule type" value="Genomic_DNA"/>
</dbReference>
<protein>
    <recommendedName>
        <fullName evidence="3">Cof subfamily of IIB subfamily of haloacid dehalogenase superfamily/HAD-superfamily hydrolase, subfamily IIB</fullName>
    </recommendedName>
</protein>
<name>A0A1I5XRC5_9LACT</name>
<dbReference type="STRING" id="82801.SAMN04488506_1573"/>
<sequence>MKPKGLVFFDLDGTLLNATSELDKEISEALESMKQNGIIPFVATGRSPLEIQHVLENSPIDSFITLNGQYIVYEGKEVYRSVIPQPLMKELKEAADEHDFPLSMYTHNKIRTTKDSETMVTAYKNIHTMPPKVDEDFHLNEEVLMALIINDDAGYDNHFRERFPELSFYRNTPYSVDTIIKNNSKATGIKELEKLLGLENVPTYAFGDGPNDKEMIQYADYGIAMQNGVGEVKEVADYVTSASNVDGGIIEGLKKFQLI</sequence>
<dbReference type="PANTHER" id="PTHR10000">
    <property type="entry name" value="PHOSPHOSERINE PHOSPHATASE"/>
    <property type="match status" value="1"/>
</dbReference>
<reference evidence="1 2" key="1">
    <citation type="submission" date="2016-10" db="EMBL/GenBank/DDBJ databases">
        <authorList>
            <person name="de Groot N.N."/>
        </authorList>
    </citation>
    <scope>NUCLEOTIDE SEQUENCE [LARGE SCALE GENOMIC DNA]</scope>
    <source>
        <strain evidence="1 2">DSM 20581</strain>
    </source>
</reference>
<dbReference type="SFLD" id="SFLDS00003">
    <property type="entry name" value="Haloacid_Dehalogenase"/>
    <property type="match status" value="1"/>
</dbReference>
<dbReference type="AlphaFoldDB" id="A0A1I5XRC5"/>
<dbReference type="Proteomes" id="UP000199136">
    <property type="component" value="Unassembled WGS sequence"/>
</dbReference>
<dbReference type="PROSITE" id="PS01228">
    <property type="entry name" value="COF_1"/>
    <property type="match status" value="1"/>
</dbReference>
<dbReference type="NCBIfam" id="TIGR00099">
    <property type="entry name" value="Cof-subfamily"/>
    <property type="match status" value="1"/>
</dbReference>
<dbReference type="SUPFAM" id="SSF56784">
    <property type="entry name" value="HAD-like"/>
    <property type="match status" value="1"/>
</dbReference>
<dbReference type="Gene3D" id="3.40.50.1000">
    <property type="entry name" value="HAD superfamily/HAD-like"/>
    <property type="match status" value="1"/>
</dbReference>
<dbReference type="InterPro" id="IPR036412">
    <property type="entry name" value="HAD-like_sf"/>
</dbReference>
<dbReference type="SFLD" id="SFLDG01140">
    <property type="entry name" value="C2.B:_Phosphomannomutase_and_P"/>
    <property type="match status" value="1"/>
</dbReference>
<dbReference type="RefSeq" id="WP_092480607.1">
    <property type="nucleotide sequence ID" value="NZ_FOXW01000005.1"/>
</dbReference>
<evidence type="ECO:0000313" key="1">
    <source>
        <dbReference type="EMBL" id="SFQ34499.1"/>
    </source>
</evidence>
<dbReference type="InterPro" id="IPR006379">
    <property type="entry name" value="HAD-SF_hydro_IIB"/>
</dbReference>
<evidence type="ECO:0008006" key="3">
    <source>
        <dbReference type="Google" id="ProtNLM"/>
    </source>
</evidence>
<dbReference type="Pfam" id="PF08282">
    <property type="entry name" value="Hydrolase_3"/>
    <property type="match status" value="1"/>
</dbReference>
<keyword evidence="2" id="KW-1185">Reference proteome</keyword>
<dbReference type="GO" id="GO:0000287">
    <property type="term" value="F:magnesium ion binding"/>
    <property type="evidence" value="ECO:0007669"/>
    <property type="project" value="TreeGrafter"/>
</dbReference>
<dbReference type="InterPro" id="IPR000150">
    <property type="entry name" value="Cof"/>
</dbReference>
<dbReference type="GO" id="GO:0016791">
    <property type="term" value="F:phosphatase activity"/>
    <property type="evidence" value="ECO:0007669"/>
    <property type="project" value="UniProtKB-ARBA"/>
</dbReference>
<dbReference type="Gene3D" id="3.30.1240.10">
    <property type="match status" value="1"/>
</dbReference>
<accession>A0A1I5XRC5</accession>
<dbReference type="OrthoDB" id="9810101at2"/>
<dbReference type="InterPro" id="IPR023214">
    <property type="entry name" value="HAD_sf"/>
</dbReference>
<organism evidence="1 2">
    <name type="scientific">Desemzia incerta</name>
    <dbReference type="NCBI Taxonomy" id="82801"/>
    <lineage>
        <taxon>Bacteria</taxon>
        <taxon>Bacillati</taxon>
        <taxon>Bacillota</taxon>
        <taxon>Bacilli</taxon>
        <taxon>Lactobacillales</taxon>
        <taxon>Carnobacteriaceae</taxon>
        <taxon>Desemzia</taxon>
    </lineage>
</organism>
<dbReference type="NCBIfam" id="TIGR01484">
    <property type="entry name" value="HAD-SF-IIB"/>
    <property type="match status" value="1"/>
</dbReference>